<evidence type="ECO:0000256" key="14">
    <source>
        <dbReference type="ARBA" id="ARBA00033245"/>
    </source>
</evidence>
<dbReference type="CDD" id="cd20070">
    <property type="entry name" value="5TM_YidC_Alb3"/>
    <property type="match status" value="1"/>
</dbReference>
<evidence type="ECO:0000259" key="18">
    <source>
        <dbReference type="Pfam" id="PF02096"/>
    </source>
</evidence>
<dbReference type="RefSeq" id="WP_139912688.1">
    <property type="nucleotide sequence ID" value="NZ_VEVP01000022.1"/>
</dbReference>
<keyword evidence="5" id="KW-1003">Cell membrane</keyword>
<dbReference type="Gene3D" id="3.40.50.12580">
    <property type="match status" value="1"/>
</dbReference>
<evidence type="ECO:0000256" key="12">
    <source>
        <dbReference type="ARBA" id="ARBA00026028"/>
    </source>
</evidence>
<dbReference type="GO" id="GO:0047355">
    <property type="term" value="F:CDP-glycerol glycerophosphotransferase activity"/>
    <property type="evidence" value="ECO:0007669"/>
    <property type="project" value="InterPro"/>
</dbReference>
<dbReference type="Pfam" id="PF04464">
    <property type="entry name" value="Glyphos_transf"/>
    <property type="match status" value="1"/>
</dbReference>
<evidence type="ECO:0000256" key="16">
    <source>
        <dbReference type="RuleBase" id="RU003945"/>
    </source>
</evidence>
<gene>
    <name evidence="19" type="primary">yidC</name>
    <name evidence="19" type="ORF">FIC87_09930</name>
</gene>
<proteinExistence type="inferred from homology"/>
<evidence type="ECO:0000256" key="13">
    <source>
        <dbReference type="ARBA" id="ARBA00031538"/>
    </source>
</evidence>
<dbReference type="InterPro" id="IPR028055">
    <property type="entry name" value="YidC/Oxa/ALB_C"/>
</dbReference>
<evidence type="ECO:0000256" key="17">
    <source>
        <dbReference type="SAM" id="Phobius"/>
    </source>
</evidence>
<dbReference type="InterPro" id="IPR043148">
    <property type="entry name" value="TagF_C"/>
</dbReference>
<keyword evidence="9 17" id="KW-0472">Membrane</keyword>
<evidence type="ECO:0000256" key="10">
    <source>
        <dbReference type="ARBA" id="ARBA00023186"/>
    </source>
</evidence>
<dbReference type="PANTHER" id="PTHR12428:SF65">
    <property type="entry name" value="CYTOCHROME C OXIDASE ASSEMBLY PROTEIN COX18, MITOCHONDRIAL"/>
    <property type="match status" value="1"/>
</dbReference>
<dbReference type="PANTHER" id="PTHR12428">
    <property type="entry name" value="OXA1"/>
    <property type="match status" value="1"/>
</dbReference>
<keyword evidence="4" id="KW-0813">Transport</keyword>
<accession>A0A5C5BUJ3</accession>
<evidence type="ECO:0000256" key="6">
    <source>
        <dbReference type="ARBA" id="ARBA00022692"/>
    </source>
</evidence>
<dbReference type="EMBL" id="VEVP01000022">
    <property type="protein sequence ID" value="TNU89935.1"/>
    <property type="molecule type" value="Genomic_DNA"/>
</dbReference>
<dbReference type="AlphaFoldDB" id="A0A5C5BUJ3"/>
<evidence type="ECO:0000256" key="15">
    <source>
        <dbReference type="ARBA" id="ARBA00033342"/>
    </source>
</evidence>
<evidence type="ECO:0000256" key="7">
    <source>
        <dbReference type="ARBA" id="ARBA00022927"/>
    </source>
</evidence>
<dbReference type="InterPro" id="IPR007554">
    <property type="entry name" value="Glycerophosphate_synth"/>
</dbReference>
<dbReference type="InterPro" id="IPR001708">
    <property type="entry name" value="YidC/ALB3/OXA1/COX18"/>
</dbReference>
<dbReference type="Proteomes" id="UP000312594">
    <property type="component" value="Unassembled WGS sequence"/>
</dbReference>
<evidence type="ECO:0000256" key="8">
    <source>
        <dbReference type="ARBA" id="ARBA00022989"/>
    </source>
</evidence>
<sequence>MLDTFAGLLWLIVQPCYDLTGNWWIAILLFTVIIKLLMLPLSLWCQKNAIVMVQLMPSLNRINVKYFGDREAIGEAQSALYKEKHYHPLLSLVPLAAQILVLFGLVEVVHWITDGGAPGTEFMGMVPWEDGGASWIMPLFAGLSAIVMGFAQNRINPLQKEQSRAEKNMTNGLSIALSFVLGVFVATGMGFYWVCSNLMSVVVQAMCNVIIKPRKHIDYADLEDSRKELEALHALEAGRKKRRWFDPLSKREKADYKRFFNVVNKHIVFYSESSGFYKYFKGAIEWLLDHSDAPIHYVTNDPDDQVFEIAKREPRIKPYFIGQKKTITLMMKMDADVVVVTQEDLDNYYNKRSYVRKDVKYVFMFHHMTSTHMVATKESYDNYDAIMCVGPHQVRELKRAEELRNLPRKELVECGYDLIDEVIAAYQRDEATRKPNERPVVLIAPSWQEDCILDSCIDEMLDSLLGHGYRIIVRPHPEYVKRYGARWEALMARYGKLAEDELRFEGDFSSNSSVLTSDILITDWSSIPCEFCFATKKPAVFVDTPMKVSNPEWKELDLEPTDISLRNQIGRSVKLEDVGSIDEVVAHMLATQGEWKDAITEVLNGFVFNQGHGGEVAGEYLLNCMLDNQEERGQVDHA</sequence>
<keyword evidence="8 17" id="KW-1133">Transmembrane helix</keyword>
<evidence type="ECO:0000313" key="19">
    <source>
        <dbReference type="EMBL" id="TNU89935.1"/>
    </source>
</evidence>
<dbReference type="GO" id="GO:0032977">
    <property type="term" value="F:membrane insertase activity"/>
    <property type="evidence" value="ECO:0007669"/>
    <property type="project" value="InterPro"/>
</dbReference>
<comment type="function">
    <text evidence="11">Required for the insertion and/or proper folding and/or complex formation of integral membrane proteins into the membrane. Involved in integration of membrane proteins that insert both dependently and independently of the Sec translocase complex, as well as at least some lipoproteins. Aids folding of multispanning membrane proteins.</text>
</comment>
<keyword evidence="10" id="KW-0143">Chaperone</keyword>
<evidence type="ECO:0000256" key="5">
    <source>
        <dbReference type="ARBA" id="ARBA00022475"/>
    </source>
</evidence>
<evidence type="ECO:0000256" key="2">
    <source>
        <dbReference type="ARBA" id="ARBA00010527"/>
    </source>
</evidence>
<keyword evidence="7" id="KW-0653">Protein transport</keyword>
<comment type="subunit">
    <text evidence="12">Interacts with the Sec translocase complex via SecD. Specifically interacts with transmembrane segments of nascent integral membrane proteins during membrane integration.</text>
</comment>
<reference evidence="19 20" key="1">
    <citation type="journal article" date="2005" name="Appl. Environ. Microbiol.">
        <title>Intestinal bacterial communities that produce active estrogen-like compounds enterodiol and enterolactone in humans.</title>
        <authorList>
            <person name="Clavel T."/>
            <person name="Henderson G."/>
            <person name="Alpert C.A."/>
            <person name="Philippe C."/>
            <person name="Rigottier-Gois L."/>
            <person name="Dore J."/>
            <person name="Blaut M."/>
        </authorList>
    </citation>
    <scope>NUCLEOTIDE SEQUENCE [LARGE SCALE GENOMIC DNA]</scope>
    <source>
        <strain evidence="19 20">SECO-MT75m2</strain>
    </source>
</reference>
<feature type="transmembrane region" description="Helical" evidence="17">
    <location>
        <begin position="172"/>
        <end position="194"/>
    </location>
</feature>
<dbReference type="NCBIfam" id="TIGR03592">
    <property type="entry name" value="yidC_oxa1_cterm"/>
    <property type="match status" value="1"/>
</dbReference>
<comment type="subcellular location">
    <subcellularLocation>
        <location evidence="1">Cell membrane</location>
        <topology evidence="1">Multi-pass membrane protein</topology>
    </subcellularLocation>
    <subcellularLocation>
        <location evidence="16">Membrane</location>
        <topology evidence="16">Multi-pass membrane protein</topology>
    </subcellularLocation>
</comment>
<protein>
    <recommendedName>
        <fullName evidence="3">Membrane protein insertase YidC</fullName>
    </recommendedName>
    <alternativeName>
        <fullName evidence="15">Foldase YidC</fullName>
    </alternativeName>
    <alternativeName>
        <fullName evidence="14">Membrane integrase YidC</fullName>
    </alternativeName>
    <alternativeName>
        <fullName evidence="13">Membrane protein YidC</fullName>
    </alternativeName>
</protein>
<evidence type="ECO:0000256" key="3">
    <source>
        <dbReference type="ARBA" id="ARBA00015325"/>
    </source>
</evidence>
<evidence type="ECO:0000256" key="1">
    <source>
        <dbReference type="ARBA" id="ARBA00004651"/>
    </source>
</evidence>
<dbReference type="InterPro" id="IPR047196">
    <property type="entry name" value="YidC_ALB_C"/>
</dbReference>
<evidence type="ECO:0000256" key="11">
    <source>
        <dbReference type="ARBA" id="ARBA00025034"/>
    </source>
</evidence>
<comment type="caution">
    <text evidence="19">The sequence shown here is derived from an EMBL/GenBank/DDBJ whole genome shotgun (WGS) entry which is preliminary data.</text>
</comment>
<feature type="domain" description="Membrane insertase YidC/Oxa/ALB C-terminal" evidence="18">
    <location>
        <begin position="23"/>
        <end position="208"/>
    </location>
</feature>
<organism evidence="19 20">
    <name type="scientific">Eggerthella lenta</name>
    <name type="common">Eubacterium lentum</name>
    <dbReference type="NCBI Taxonomy" id="84112"/>
    <lineage>
        <taxon>Bacteria</taxon>
        <taxon>Bacillati</taxon>
        <taxon>Actinomycetota</taxon>
        <taxon>Coriobacteriia</taxon>
        <taxon>Eggerthellales</taxon>
        <taxon>Eggerthellaceae</taxon>
        <taxon>Eggerthella</taxon>
    </lineage>
</organism>
<evidence type="ECO:0000256" key="4">
    <source>
        <dbReference type="ARBA" id="ARBA00022448"/>
    </source>
</evidence>
<evidence type="ECO:0000313" key="20">
    <source>
        <dbReference type="Proteomes" id="UP000312594"/>
    </source>
</evidence>
<name>A0A5C5BUJ3_EGGLN</name>
<evidence type="ECO:0000256" key="9">
    <source>
        <dbReference type="ARBA" id="ARBA00023136"/>
    </source>
</evidence>
<feature type="transmembrane region" description="Helical" evidence="17">
    <location>
        <begin position="23"/>
        <end position="45"/>
    </location>
</feature>
<feature type="transmembrane region" description="Helical" evidence="17">
    <location>
        <begin position="89"/>
        <end position="112"/>
    </location>
</feature>
<dbReference type="GO" id="GO:0051205">
    <property type="term" value="P:protein insertion into membrane"/>
    <property type="evidence" value="ECO:0007669"/>
    <property type="project" value="TreeGrafter"/>
</dbReference>
<dbReference type="GO" id="GO:0005886">
    <property type="term" value="C:plasma membrane"/>
    <property type="evidence" value="ECO:0007669"/>
    <property type="project" value="UniProtKB-SubCell"/>
</dbReference>
<keyword evidence="6 16" id="KW-0812">Transmembrane</keyword>
<dbReference type="GO" id="GO:0015031">
    <property type="term" value="P:protein transport"/>
    <property type="evidence" value="ECO:0007669"/>
    <property type="project" value="UniProtKB-KW"/>
</dbReference>
<feature type="transmembrane region" description="Helical" evidence="17">
    <location>
        <begin position="132"/>
        <end position="151"/>
    </location>
</feature>
<dbReference type="Pfam" id="PF02096">
    <property type="entry name" value="60KD_IMP"/>
    <property type="match status" value="1"/>
</dbReference>
<comment type="similarity">
    <text evidence="2">Belongs to the OXA1/ALB3/YidC family. Type 1 subfamily.</text>
</comment>